<dbReference type="PANTHER" id="PTHR12815">
    <property type="entry name" value="SORTING AND ASSEMBLY MACHINERY SAMM50 PROTEIN FAMILY MEMBER"/>
    <property type="match status" value="1"/>
</dbReference>
<evidence type="ECO:0000256" key="2">
    <source>
        <dbReference type="ARBA" id="ARBA00022692"/>
    </source>
</evidence>
<evidence type="ECO:0000256" key="5">
    <source>
        <dbReference type="ARBA" id="ARBA00023237"/>
    </source>
</evidence>
<keyword evidence="3" id="KW-0732">Signal</keyword>
<evidence type="ECO:0000256" key="1">
    <source>
        <dbReference type="ARBA" id="ARBA00004370"/>
    </source>
</evidence>
<organism evidence="7 8">
    <name type="scientific">Splendidivirga corallicola</name>
    <dbReference type="NCBI Taxonomy" id="3051826"/>
    <lineage>
        <taxon>Bacteria</taxon>
        <taxon>Pseudomonadati</taxon>
        <taxon>Bacteroidota</taxon>
        <taxon>Cytophagia</taxon>
        <taxon>Cytophagales</taxon>
        <taxon>Splendidivirgaceae</taxon>
        <taxon>Splendidivirga</taxon>
    </lineage>
</organism>
<dbReference type="InterPro" id="IPR000184">
    <property type="entry name" value="Bac_surfAg_D15"/>
</dbReference>
<keyword evidence="2" id="KW-0812">Transmembrane</keyword>
<dbReference type="InterPro" id="IPR039910">
    <property type="entry name" value="D15-like"/>
</dbReference>
<protein>
    <submittedName>
        <fullName evidence="7">BamA/TamA family outer membrane protein</fullName>
    </submittedName>
</protein>
<dbReference type="RefSeq" id="WP_346749758.1">
    <property type="nucleotide sequence ID" value="NZ_JAUJEA010000001.1"/>
</dbReference>
<accession>A0ABT8KJG1</accession>
<reference evidence="7" key="1">
    <citation type="submission" date="2023-06" db="EMBL/GenBank/DDBJ databases">
        <title>Genomic of Parafulvivirga corallium.</title>
        <authorList>
            <person name="Wang G."/>
        </authorList>
    </citation>
    <scope>NUCLEOTIDE SEQUENCE</scope>
    <source>
        <strain evidence="7">BMA10</strain>
    </source>
</reference>
<comment type="caution">
    <text evidence="7">The sequence shown here is derived from an EMBL/GenBank/DDBJ whole genome shotgun (WGS) entry which is preliminary data.</text>
</comment>
<feature type="domain" description="Bacterial surface antigen (D15)" evidence="6">
    <location>
        <begin position="407"/>
        <end position="774"/>
    </location>
</feature>
<proteinExistence type="predicted"/>
<evidence type="ECO:0000313" key="7">
    <source>
        <dbReference type="EMBL" id="MDN5199725.1"/>
    </source>
</evidence>
<gene>
    <name evidence="7" type="ORF">QQ008_00085</name>
</gene>
<evidence type="ECO:0000313" key="8">
    <source>
        <dbReference type="Proteomes" id="UP001172082"/>
    </source>
</evidence>
<evidence type="ECO:0000256" key="3">
    <source>
        <dbReference type="ARBA" id="ARBA00022729"/>
    </source>
</evidence>
<dbReference type="PANTHER" id="PTHR12815:SF47">
    <property type="entry name" value="TRANSLOCATION AND ASSEMBLY MODULE SUBUNIT TAMA"/>
    <property type="match status" value="1"/>
</dbReference>
<dbReference type="Gene3D" id="3.10.20.310">
    <property type="entry name" value="membrane protein fhac"/>
    <property type="match status" value="1"/>
</dbReference>
<sequence>MKRVTKTLFLLSTVLLSGCLGTRYLKDGEDLLYKQEIKGTEGLNKEDLYALYRQKPNNRFPFPYYWFYQVGLRKYDTAKIRQKKQRIEYYFLNKIRKARDNERRVKNLNSKKLAKLAVQDRVLEEGNLFMRWGEPLAVYDSLKTEETVSQLNQYLHSKGYFQAVSSYDVKKSGRKISLTYQLTPGTPHRLDSIYYSTQDSAIYKLIQANVKEAILQKGQNYDQRKFSRERDRIDALLKNNGYFGFNKQYIYFNVDTTSGDYGIDTNIVIETPPGEDKHKVFKVDTIKFRTDANIVVPNAKRSTNMYQGIVYEYYKRKFSRRVLNRRVFIKQGDYYSRDNTFKTQRQLANLDMFRFVNINYDTTGGKMIANIVTSPLKKFQTSNEVGINVASQGLPGPFYNVSFKNRNIFGGLETLEFNGRVSIEGVPSGTDVNEVLKSQELSGNFTLTFPQFIFPYGNKLTSRAGLFNPKTRIAVGDIYTNRPDYRRNNLNGSISYSWSNQKNAQFIFTLDEISLINTGNISNAFQDRLDQLEMQGSNLFRSFEPSFVSSMSLLNIYNFNSYGSQNSRAAFLKLFLESGGTTLNFINTDFLEARNLEFYKFLKFNIDYRQLLPISGANTLAYRVNVGIAKSYSDNKVLPYEKYFFAGGSNGIRAWSPRRLGPGAFTPINETTGLFDDRFEQYGEILLESSLELRRNLFGFLDGALFIDAGNIWTIDEEEGRENGKFRIDKFFKEIAVGSGAGLRFDFSFLILRFDAAIKIHDPARPEGSRFIFNKDFNSDVFRNQNLVNYNIGIGYPF</sequence>
<dbReference type="Pfam" id="PF01103">
    <property type="entry name" value="Omp85"/>
    <property type="match status" value="1"/>
</dbReference>
<dbReference type="EMBL" id="JAUJEA010000001">
    <property type="protein sequence ID" value="MDN5199725.1"/>
    <property type="molecule type" value="Genomic_DNA"/>
</dbReference>
<evidence type="ECO:0000259" key="6">
    <source>
        <dbReference type="Pfam" id="PF01103"/>
    </source>
</evidence>
<keyword evidence="8" id="KW-1185">Reference proteome</keyword>
<name>A0ABT8KJG1_9BACT</name>
<evidence type="ECO:0000256" key="4">
    <source>
        <dbReference type="ARBA" id="ARBA00023136"/>
    </source>
</evidence>
<dbReference type="Gene3D" id="2.40.160.50">
    <property type="entry name" value="membrane protein fhac: a member of the omp85/tpsb transporter family"/>
    <property type="match status" value="1"/>
</dbReference>
<keyword evidence="4" id="KW-0472">Membrane</keyword>
<keyword evidence="5" id="KW-0998">Cell outer membrane</keyword>
<dbReference type="PROSITE" id="PS51257">
    <property type="entry name" value="PROKAR_LIPOPROTEIN"/>
    <property type="match status" value="1"/>
</dbReference>
<comment type="subcellular location">
    <subcellularLocation>
        <location evidence="1">Membrane</location>
    </subcellularLocation>
</comment>
<dbReference type="Proteomes" id="UP001172082">
    <property type="component" value="Unassembled WGS sequence"/>
</dbReference>